<dbReference type="Proteomes" id="UP000070412">
    <property type="component" value="Unassembled WGS sequence"/>
</dbReference>
<organism evidence="2">
    <name type="scientific">Sarcoptes scabiei</name>
    <name type="common">Itch mite</name>
    <name type="synonym">Acarus scabiei</name>
    <dbReference type="NCBI Taxonomy" id="52283"/>
    <lineage>
        <taxon>Eukaryota</taxon>
        <taxon>Metazoa</taxon>
        <taxon>Ecdysozoa</taxon>
        <taxon>Arthropoda</taxon>
        <taxon>Chelicerata</taxon>
        <taxon>Arachnida</taxon>
        <taxon>Acari</taxon>
        <taxon>Acariformes</taxon>
        <taxon>Sarcoptiformes</taxon>
        <taxon>Astigmata</taxon>
        <taxon>Psoroptidia</taxon>
        <taxon>Sarcoptoidea</taxon>
        <taxon>Sarcoptidae</taxon>
        <taxon>Sarcoptinae</taxon>
        <taxon>Sarcoptes</taxon>
    </lineage>
</organism>
<proteinExistence type="predicted"/>
<protein>
    <submittedName>
        <fullName evidence="2 3">Uncharacterized protein</fullName>
    </submittedName>
</protein>
<evidence type="ECO:0000313" key="3">
    <source>
        <dbReference type="EnsemblMetazoa" id="KAF7496399.1"/>
    </source>
</evidence>
<sequence>MTKRKNQKQIVETPSDSEGETPSTKTKKTEMTAEEILEPHLQNPSATLAGKSLEEYVKYNGLLHRFNDKRSIPKDVKSMNKGLSSVQNELSKISKILTPKVSTQLPIKPNSYAQAVTSTPIPKENFNQNNQLKTIIIKATSNPDIITPTIIDVKVKKIINESKTAAKIVNMKTTKASVIINSAENDNEKIETLIKKINEHSINNNSFKAYTPKKKDPTIVIKGSTWIIILQI</sequence>
<feature type="region of interest" description="Disordered" evidence="1">
    <location>
        <begin position="1"/>
        <end position="31"/>
    </location>
</feature>
<keyword evidence="4" id="KW-1185">Reference proteome</keyword>
<evidence type="ECO:0000313" key="4">
    <source>
        <dbReference type="Proteomes" id="UP000070412"/>
    </source>
</evidence>
<name>A0A834RG46_SARSC</name>
<gene>
    <name evidence="2" type="ORF">SSS_8999</name>
</gene>
<dbReference type="AlphaFoldDB" id="A0A834RG46"/>
<reference evidence="3" key="3">
    <citation type="submission" date="2022-06" db="UniProtKB">
        <authorList>
            <consortium name="EnsemblMetazoa"/>
        </authorList>
    </citation>
    <scope>IDENTIFICATION</scope>
</reference>
<dbReference type="EnsemblMetazoa" id="SSS_8999s_mrna">
    <property type="protein sequence ID" value="KAF7496399.1"/>
    <property type="gene ID" value="SSS_8999"/>
</dbReference>
<accession>A0A834RG46</accession>
<reference evidence="4" key="1">
    <citation type="journal article" date="2020" name="PLoS Negl. Trop. Dis.">
        <title>High-quality nuclear genome for Sarcoptes scabiei-A critical resource for a neglected parasite.</title>
        <authorList>
            <person name="Korhonen P.K."/>
            <person name="Gasser R.B."/>
            <person name="Ma G."/>
            <person name="Wang T."/>
            <person name="Stroehlein A.J."/>
            <person name="Young N.D."/>
            <person name="Ang C.S."/>
            <person name="Fernando D.D."/>
            <person name="Lu H.C."/>
            <person name="Taylor S."/>
            <person name="Reynolds S.L."/>
            <person name="Mofiz E."/>
            <person name="Najaraj S.H."/>
            <person name="Gowda H."/>
            <person name="Madugundu A."/>
            <person name="Renuse S."/>
            <person name="Holt D."/>
            <person name="Pandey A."/>
            <person name="Papenfuss A.T."/>
            <person name="Fischer K."/>
        </authorList>
    </citation>
    <scope>NUCLEOTIDE SEQUENCE [LARGE SCALE GENOMIC DNA]</scope>
</reference>
<feature type="compositionally biased region" description="Polar residues" evidence="1">
    <location>
        <begin position="8"/>
        <end position="23"/>
    </location>
</feature>
<reference evidence="2" key="2">
    <citation type="submission" date="2020-01" db="EMBL/GenBank/DDBJ databases">
        <authorList>
            <person name="Korhonen P.K.K."/>
            <person name="Guangxu M.G."/>
            <person name="Wang T.W."/>
            <person name="Stroehlein A.J.S."/>
            <person name="Young N.D."/>
            <person name="Ang C.-S.A."/>
            <person name="Fernando D.W.F."/>
            <person name="Lu H.L."/>
            <person name="Taylor S.T."/>
            <person name="Ehtesham M.E.M."/>
            <person name="Najaraj S.H.N."/>
            <person name="Harsha G.H.G."/>
            <person name="Madugundu A.M."/>
            <person name="Renuse S.R."/>
            <person name="Holt D.H."/>
            <person name="Pandey A.P."/>
            <person name="Papenfuss A.P."/>
            <person name="Gasser R.B.G."/>
            <person name="Fischer K.F."/>
        </authorList>
    </citation>
    <scope>NUCLEOTIDE SEQUENCE</scope>
    <source>
        <strain evidence="2">SSS_KF_BRIS2020</strain>
    </source>
</reference>
<dbReference type="OrthoDB" id="10669855at2759"/>
<evidence type="ECO:0000313" key="2">
    <source>
        <dbReference type="EMBL" id="KAF7496399.1"/>
    </source>
</evidence>
<dbReference type="EMBL" id="WVUK01000009">
    <property type="protein sequence ID" value="KAF7496399.1"/>
    <property type="molecule type" value="Genomic_DNA"/>
</dbReference>
<evidence type="ECO:0000256" key="1">
    <source>
        <dbReference type="SAM" id="MobiDB-lite"/>
    </source>
</evidence>